<proteinExistence type="predicted"/>
<sequence>MERKIIYSILATVAPPQFINLWLRIFGLDESDLPEVPETNDVCIYVYSAETSKVEVQRYGPGRDDMPDVWPRTRTGYVCTIQGWWTHFYKEE</sequence>
<reference evidence="1" key="1">
    <citation type="journal article" date="2021" name="Proc. Natl. Acad. Sci. U.S.A.">
        <title>A Catalog of Tens of Thousands of Viruses from Human Metagenomes Reveals Hidden Associations with Chronic Diseases.</title>
        <authorList>
            <person name="Tisza M.J."/>
            <person name="Buck C.B."/>
        </authorList>
    </citation>
    <scope>NUCLEOTIDE SEQUENCE</scope>
    <source>
        <strain evidence="1">CtHEr2</strain>
    </source>
</reference>
<accession>A0A8S5NFJ6</accession>
<evidence type="ECO:0000313" key="1">
    <source>
        <dbReference type="EMBL" id="DAD93090.1"/>
    </source>
</evidence>
<dbReference type="EMBL" id="BK015152">
    <property type="protein sequence ID" value="DAD93090.1"/>
    <property type="molecule type" value="Genomic_DNA"/>
</dbReference>
<organism evidence="1">
    <name type="scientific">Siphoviridae sp. ctHEr2</name>
    <dbReference type="NCBI Taxonomy" id="2826229"/>
    <lineage>
        <taxon>Viruses</taxon>
        <taxon>Duplodnaviria</taxon>
        <taxon>Heunggongvirae</taxon>
        <taxon>Uroviricota</taxon>
        <taxon>Caudoviricetes</taxon>
    </lineage>
</organism>
<protein>
    <submittedName>
        <fullName evidence="1">Uncharacterized protein</fullName>
    </submittedName>
</protein>
<name>A0A8S5NFJ6_9CAUD</name>